<evidence type="ECO:0000259" key="3">
    <source>
        <dbReference type="Pfam" id="PF02397"/>
    </source>
</evidence>
<dbReference type="PANTHER" id="PTHR30576">
    <property type="entry name" value="COLANIC BIOSYNTHESIS UDP-GLUCOSE LIPID CARRIER TRANSFERASE"/>
    <property type="match status" value="1"/>
</dbReference>
<proteinExistence type="inferred from homology"/>
<comment type="caution">
    <text evidence="4">The sequence shown here is derived from an EMBL/GenBank/DDBJ whole genome shotgun (WGS) entry which is preliminary data.</text>
</comment>
<keyword evidence="2" id="KW-0472">Membrane</keyword>
<accession>A0A398BA15</accession>
<dbReference type="InterPro" id="IPR003362">
    <property type="entry name" value="Bact_transf"/>
</dbReference>
<gene>
    <name evidence="4" type="ORF">D1953_12760</name>
</gene>
<evidence type="ECO:0000313" key="4">
    <source>
        <dbReference type="EMBL" id="RID84730.1"/>
    </source>
</evidence>
<feature type="transmembrane region" description="Helical" evidence="2">
    <location>
        <begin position="12"/>
        <end position="33"/>
    </location>
</feature>
<dbReference type="AlphaFoldDB" id="A0A398BA15"/>
<comment type="similarity">
    <text evidence="1">Belongs to the bacterial sugar transferase family.</text>
</comment>
<keyword evidence="2" id="KW-0812">Transmembrane</keyword>
<dbReference type="Pfam" id="PF02397">
    <property type="entry name" value="Bac_transf"/>
    <property type="match status" value="1"/>
</dbReference>
<evidence type="ECO:0000256" key="2">
    <source>
        <dbReference type="SAM" id="Phobius"/>
    </source>
</evidence>
<organism evidence="4 5">
    <name type="scientific">Peribacillus asahii</name>
    <dbReference type="NCBI Taxonomy" id="228899"/>
    <lineage>
        <taxon>Bacteria</taxon>
        <taxon>Bacillati</taxon>
        <taxon>Bacillota</taxon>
        <taxon>Bacilli</taxon>
        <taxon>Bacillales</taxon>
        <taxon>Bacillaceae</taxon>
        <taxon>Peribacillus</taxon>
    </lineage>
</organism>
<name>A0A398BA15_9BACI</name>
<keyword evidence="5" id="KW-1185">Reference proteome</keyword>
<feature type="domain" description="Bacterial sugar transferase" evidence="3">
    <location>
        <begin position="7"/>
        <end position="185"/>
    </location>
</feature>
<reference evidence="4 5" key="1">
    <citation type="submission" date="2018-08" db="EMBL/GenBank/DDBJ databases">
        <title>Bacillus jemisoniae sp. nov., Bacillus chryseoplanitiae sp. nov., Bacillus resnikiae sp. nov., and Bacillus frankliniae sp. nov., isolated from Viking spacecraft and associated surfaces.</title>
        <authorList>
            <person name="Seuylemezian A."/>
            <person name="Vaishampayan P."/>
        </authorList>
    </citation>
    <scope>NUCLEOTIDE SEQUENCE [LARGE SCALE GENOMIC DNA]</scope>
    <source>
        <strain evidence="4 5">MA001</strain>
    </source>
</reference>
<evidence type="ECO:0000313" key="5">
    <source>
        <dbReference type="Proteomes" id="UP000266016"/>
    </source>
</evidence>
<dbReference type="GO" id="GO:0016780">
    <property type="term" value="F:phosphotransferase activity, for other substituted phosphate groups"/>
    <property type="evidence" value="ECO:0007669"/>
    <property type="project" value="TreeGrafter"/>
</dbReference>
<keyword evidence="2" id="KW-1133">Transmembrane helix</keyword>
<dbReference type="PANTHER" id="PTHR30576:SF0">
    <property type="entry name" value="UNDECAPRENYL-PHOSPHATE N-ACETYLGALACTOSAMINYL 1-PHOSPHATE TRANSFERASE-RELATED"/>
    <property type="match status" value="1"/>
</dbReference>
<sequence length="219" mass="24852">MFYKKVKRLLDIVLSLIGLTILSPILLVVAIAIKLESKGPVIFQQERLGLNGKVFKIYKFRSMCVGAEKSGVYETKGDARVTKVGKFIRKTSIDEFPQFVNIIKGDMSIIGPRPTLTYHPWPIDEYTRVQKKRFDVRPGVTGWAQVNGRKGLPWNKRIEYDTEYVDNLSFGFDLKIFFRTIIKVLAMQDNVNVSETAKVATDNNQETEIAATKEESGAK</sequence>
<evidence type="ECO:0000256" key="1">
    <source>
        <dbReference type="ARBA" id="ARBA00006464"/>
    </source>
</evidence>
<protein>
    <submittedName>
        <fullName evidence="4">Sugar transferase</fullName>
    </submittedName>
</protein>
<dbReference type="RefSeq" id="WP_119117581.1">
    <property type="nucleotide sequence ID" value="NZ_QWVS01000023.1"/>
</dbReference>
<dbReference type="Proteomes" id="UP000266016">
    <property type="component" value="Unassembled WGS sequence"/>
</dbReference>
<dbReference type="EMBL" id="QWVS01000023">
    <property type="protein sequence ID" value="RID84730.1"/>
    <property type="molecule type" value="Genomic_DNA"/>
</dbReference>
<keyword evidence="4" id="KW-0808">Transferase</keyword>